<accession>A0ABQ3V5B5</accession>
<dbReference type="Proteomes" id="UP000654345">
    <property type="component" value="Unassembled WGS sequence"/>
</dbReference>
<evidence type="ECO:0000313" key="1">
    <source>
        <dbReference type="EMBL" id="GHO60381.1"/>
    </source>
</evidence>
<keyword evidence="2" id="KW-1185">Reference proteome</keyword>
<sequence>MTLYDHSSEDIITRQEAFEQLVKERLQYAVRIAFINVLEEEVTAFIGAKPYERSHTVEINAMDTTAVIWTPPWEKSLMCPFLAREEGITRSCLSVIIAAATSWMAPCKTCSSKE</sequence>
<protein>
    <submittedName>
        <fullName evidence="1">Uncharacterized protein</fullName>
    </submittedName>
</protein>
<dbReference type="EMBL" id="BNJG01000005">
    <property type="protein sequence ID" value="GHO60381.1"/>
    <property type="molecule type" value="Genomic_DNA"/>
</dbReference>
<comment type="caution">
    <text evidence="1">The sequence shown here is derived from an EMBL/GenBank/DDBJ whole genome shotgun (WGS) entry which is preliminary data.</text>
</comment>
<organism evidence="1 2">
    <name type="scientific">Ktedonobacter robiniae</name>
    <dbReference type="NCBI Taxonomy" id="2778365"/>
    <lineage>
        <taxon>Bacteria</taxon>
        <taxon>Bacillati</taxon>
        <taxon>Chloroflexota</taxon>
        <taxon>Ktedonobacteria</taxon>
        <taxon>Ktedonobacterales</taxon>
        <taxon>Ktedonobacteraceae</taxon>
        <taxon>Ktedonobacter</taxon>
    </lineage>
</organism>
<reference evidence="1 2" key="1">
    <citation type="journal article" date="2021" name="Int. J. Syst. Evol. Microbiol.">
        <title>Reticulibacter mediterranei gen. nov., sp. nov., within the new family Reticulibacteraceae fam. nov., and Ktedonospora formicarum gen. nov., sp. nov., Ktedonobacter robiniae sp. nov., Dictyobacter formicarum sp. nov. and Dictyobacter arantiisoli sp. nov., belonging to the class Ktedonobacteria.</title>
        <authorList>
            <person name="Yabe S."/>
            <person name="Zheng Y."/>
            <person name="Wang C.M."/>
            <person name="Sakai Y."/>
            <person name="Abe K."/>
            <person name="Yokota A."/>
            <person name="Donadio S."/>
            <person name="Cavaletti L."/>
            <person name="Monciardini P."/>
        </authorList>
    </citation>
    <scope>NUCLEOTIDE SEQUENCE [LARGE SCALE GENOMIC DNA]</scope>
    <source>
        <strain evidence="1 2">SOSP1-30</strain>
    </source>
</reference>
<name>A0ABQ3V5B5_9CHLR</name>
<gene>
    <name evidence="1" type="ORF">KSB_88560</name>
</gene>
<evidence type="ECO:0000313" key="2">
    <source>
        <dbReference type="Proteomes" id="UP000654345"/>
    </source>
</evidence>
<proteinExistence type="predicted"/>